<comment type="similarity">
    <text evidence="2">Belongs to the outer membrane factor (OMF) (TC 1.B.17) family.</text>
</comment>
<gene>
    <name evidence="10" type="ORF">C2869_17950</name>
</gene>
<keyword evidence="8" id="KW-0175">Coiled coil</keyword>
<comment type="subcellular location">
    <subcellularLocation>
        <location evidence="1">Cell outer membrane</location>
    </subcellularLocation>
</comment>
<evidence type="ECO:0000256" key="6">
    <source>
        <dbReference type="ARBA" id="ARBA00023136"/>
    </source>
</evidence>
<dbReference type="PANTHER" id="PTHR30026">
    <property type="entry name" value="OUTER MEMBRANE PROTEIN TOLC"/>
    <property type="match status" value="1"/>
</dbReference>
<dbReference type="AlphaFoldDB" id="A0A2S0VVI3"/>
<keyword evidence="5" id="KW-0812">Transmembrane</keyword>
<evidence type="ECO:0000256" key="4">
    <source>
        <dbReference type="ARBA" id="ARBA00022452"/>
    </source>
</evidence>
<protein>
    <submittedName>
        <fullName evidence="10">Outer membrane channel protein TolC</fullName>
    </submittedName>
</protein>
<dbReference type="Gene3D" id="1.20.1600.10">
    <property type="entry name" value="Outer membrane efflux proteins (OEP)"/>
    <property type="match status" value="1"/>
</dbReference>
<dbReference type="GO" id="GO:0015288">
    <property type="term" value="F:porin activity"/>
    <property type="evidence" value="ECO:0007669"/>
    <property type="project" value="TreeGrafter"/>
</dbReference>
<dbReference type="OrthoDB" id="9813458at2"/>
<dbReference type="RefSeq" id="WP_108604247.1">
    <property type="nucleotide sequence ID" value="NZ_CP026604.1"/>
</dbReference>
<accession>A0A2S0VVI3</accession>
<keyword evidence="11" id="KW-1185">Reference proteome</keyword>
<dbReference type="InterPro" id="IPR003423">
    <property type="entry name" value="OMP_efflux"/>
</dbReference>
<reference evidence="10 11" key="1">
    <citation type="submission" date="2018-01" db="EMBL/GenBank/DDBJ databases">
        <title>Genome sequence of a Cantenovulum-like bacteria.</title>
        <authorList>
            <person name="Tan W.R."/>
            <person name="Lau N.-S."/>
            <person name="Go F."/>
            <person name="Amirul A.-A.A."/>
        </authorList>
    </citation>
    <scope>NUCLEOTIDE SEQUENCE [LARGE SCALE GENOMIC DNA]</scope>
    <source>
        <strain evidence="10 11">CCB-QB4</strain>
    </source>
</reference>
<dbReference type="NCBIfam" id="NF007002">
    <property type="entry name" value="PRK09465.1"/>
    <property type="match status" value="1"/>
</dbReference>
<keyword evidence="3" id="KW-0813">Transport</keyword>
<feature type="signal peptide" evidence="9">
    <location>
        <begin position="1"/>
        <end position="22"/>
    </location>
</feature>
<dbReference type="InterPro" id="IPR058622">
    <property type="entry name" value="TolC"/>
</dbReference>
<proteinExistence type="inferred from homology"/>
<sequence length="430" mass="47047">MKKALLSAIAIALTGMSTQMNAASLIDIYNQAVENDPLIQEAKANYQSTVQDLDISRGTLLPTIDATISYGDDKRRDVKSTSALVSLQQEIYKHDSWLSLSQTEKSIKQAELVYQAEEQGLIIRTVEAYLNILKAKDDLEFIKAEKQAIERQLEQTKQRFAVGLTAITDVHEAQAQFDNAIAQEISAENNVEFAAENLRAITGVYTLDIASLNTEQFSTSSPNPATSAGWIKRAEQASKNLLAQKIAKDIAQKNIDIANAGHLPSASFNADYGKTENEFGAATEEYTGASWGVRVSVPLYSGGKTSASVRKARHAYVAASQRLELSYRTTQRDVRNSFNNVKASISRIKALQQTVVSAESALKATEAGFEVGTRTIVDVLNSTRNVFDAKRNLSNARYNYILAMLALKQAAGTLEKADVIDLNRGLSHNS</sequence>
<evidence type="ECO:0000313" key="11">
    <source>
        <dbReference type="Proteomes" id="UP000244441"/>
    </source>
</evidence>
<organism evidence="10 11">
    <name type="scientific">Saccharobesus litoralis</name>
    <dbReference type="NCBI Taxonomy" id="2172099"/>
    <lineage>
        <taxon>Bacteria</taxon>
        <taxon>Pseudomonadati</taxon>
        <taxon>Pseudomonadota</taxon>
        <taxon>Gammaproteobacteria</taxon>
        <taxon>Alteromonadales</taxon>
        <taxon>Alteromonadaceae</taxon>
        <taxon>Saccharobesus</taxon>
    </lineage>
</organism>
<dbReference type="GO" id="GO:1990281">
    <property type="term" value="C:efflux pump complex"/>
    <property type="evidence" value="ECO:0007669"/>
    <property type="project" value="TreeGrafter"/>
</dbReference>
<dbReference type="SUPFAM" id="SSF56954">
    <property type="entry name" value="Outer membrane efflux proteins (OEP)"/>
    <property type="match status" value="1"/>
</dbReference>
<dbReference type="KEGG" id="cate:C2869_17950"/>
<evidence type="ECO:0000256" key="3">
    <source>
        <dbReference type="ARBA" id="ARBA00022448"/>
    </source>
</evidence>
<keyword evidence="7" id="KW-0998">Cell outer membrane</keyword>
<evidence type="ECO:0000256" key="1">
    <source>
        <dbReference type="ARBA" id="ARBA00004442"/>
    </source>
</evidence>
<evidence type="ECO:0000313" key="10">
    <source>
        <dbReference type="EMBL" id="AWB68182.1"/>
    </source>
</evidence>
<dbReference type="GO" id="GO:0015562">
    <property type="term" value="F:efflux transmembrane transporter activity"/>
    <property type="evidence" value="ECO:0007669"/>
    <property type="project" value="InterPro"/>
</dbReference>
<evidence type="ECO:0000256" key="8">
    <source>
        <dbReference type="SAM" id="Coils"/>
    </source>
</evidence>
<evidence type="ECO:0000256" key="7">
    <source>
        <dbReference type="ARBA" id="ARBA00023237"/>
    </source>
</evidence>
<dbReference type="Pfam" id="PF02321">
    <property type="entry name" value="OEP"/>
    <property type="match status" value="2"/>
</dbReference>
<evidence type="ECO:0000256" key="2">
    <source>
        <dbReference type="ARBA" id="ARBA00007613"/>
    </source>
</evidence>
<feature type="chain" id="PRO_5015782545" evidence="9">
    <location>
        <begin position="23"/>
        <end position="430"/>
    </location>
</feature>
<dbReference type="InterPro" id="IPR010130">
    <property type="entry name" value="T1SS_OMP_TolC"/>
</dbReference>
<name>A0A2S0VVI3_9ALTE</name>
<keyword evidence="9" id="KW-0732">Signal</keyword>
<keyword evidence="6" id="KW-0472">Membrane</keyword>
<dbReference type="Proteomes" id="UP000244441">
    <property type="component" value="Chromosome"/>
</dbReference>
<evidence type="ECO:0000256" key="9">
    <source>
        <dbReference type="SAM" id="SignalP"/>
    </source>
</evidence>
<dbReference type="NCBIfam" id="TIGR01844">
    <property type="entry name" value="type_I_sec_TolC"/>
    <property type="match status" value="1"/>
</dbReference>
<keyword evidence="4" id="KW-1134">Transmembrane beta strand</keyword>
<evidence type="ECO:0000256" key="5">
    <source>
        <dbReference type="ARBA" id="ARBA00022692"/>
    </source>
</evidence>
<dbReference type="GO" id="GO:0009279">
    <property type="term" value="C:cell outer membrane"/>
    <property type="evidence" value="ECO:0007669"/>
    <property type="project" value="UniProtKB-SubCell"/>
</dbReference>
<feature type="coiled-coil region" evidence="8">
    <location>
        <begin position="132"/>
        <end position="159"/>
    </location>
</feature>
<dbReference type="InterPro" id="IPR051906">
    <property type="entry name" value="TolC-like"/>
</dbReference>
<dbReference type="PANTHER" id="PTHR30026:SF20">
    <property type="entry name" value="OUTER MEMBRANE PROTEIN TOLC"/>
    <property type="match status" value="1"/>
</dbReference>
<dbReference type="EMBL" id="CP026604">
    <property type="protein sequence ID" value="AWB68182.1"/>
    <property type="molecule type" value="Genomic_DNA"/>
</dbReference>